<name>A0A150G909_GONPE</name>
<accession>A0A150G909</accession>
<dbReference type="AlphaFoldDB" id="A0A150G909"/>
<evidence type="ECO:0000256" key="3">
    <source>
        <dbReference type="PROSITE-ProRule" id="PRU00023"/>
    </source>
</evidence>
<comment type="caution">
    <text evidence="4">The sequence shown here is derived from an EMBL/GenBank/DDBJ whole genome shotgun (WGS) entry which is preliminary data.</text>
</comment>
<gene>
    <name evidence="4" type="ORF">GPECTOR_44g11</name>
</gene>
<organism evidence="4 5">
    <name type="scientific">Gonium pectorale</name>
    <name type="common">Green alga</name>
    <dbReference type="NCBI Taxonomy" id="33097"/>
    <lineage>
        <taxon>Eukaryota</taxon>
        <taxon>Viridiplantae</taxon>
        <taxon>Chlorophyta</taxon>
        <taxon>core chlorophytes</taxon>
        <taxon>Chlorophyceae</taxon>
        <taxon>CS clade</taxon>
        <taxon>Chlamydomonadales</taxon>
        <taxon>Volvocaceae</taxon>
        <taxon>Gonium</taxon>
    </lineage>
</organism>
<dbReference type="InterPro" id="IPR036770">
    <property type="entry name" value="Ankyrin_rpt-contain_sf"/>
</dbReference>
<protein>
    <submittedName>
        <fullName evidence="4">Uncharacterized protein</fullName>
    </submittedName>
</protein>
<dbReference type="PANTHER" id="PTHR46680:SF3">
    <property type="entry name" value="NF-KAPPA-B INHIBITOR CACTUS"/>
    <property type="match status" value="1"/>
</dbReference>
<dbReference type="Proteomes" id="UP000075714">
    <property type="component" value="Unassembled WGS sequence"/>
</dbReference>
<keyword evidence="2 3" id="KW-0040">ANK repeat</keyword>
<dbReference type="OrthoDB" id="194358at2759"/>
<evidence type="ECO:0000256" key="1">
    <source>
        <dbReference type="ARBA" id="ARBA00022737"/>
    </source>
</evidence>
<dbReference type="STRING" id="33097.A0A150G909"/>
<dbReference type="SUPFAM" id="SSF48403">
    <property type="entry name" value="Ankyrin repeat"/>
    <property type="match status" value="1"/>
</dbReference>
<dbReference type="InterPro" id="IPR002110">
    <property type="entry name" value="Ankyrin_rpt"/>
</dbReference>
<keyword evidence="5" id="KW-1185">Reference proteome</keyword>
<dbReference type="EMBL" id="LSYV01000045">
    <property type="protein sequence ID" value="KXZ46332.1"/>
    <property type="molecule type" value="Genomic_DNA"/>
</dbReference>
<dbReference type="InterPro" id="IPR051070">
    <property type="entry name" value="NF-kappa-B_inhibitor"/>
</dbReference>
<evidence type="ECO:0000313" key="5">
    <source>
        <dbReference type="Proteomes" id="UP000075714"/>
    </source>
</evidence>
<sequence length="195" mass="20330">MHCWAEHPARQLSAGLVQELLQHGADVNLQESGSKSTPLHIAVRECGSSDSDKSAASSGKAAAAMQIAKAIIASGKVDFSVRDSKQDTALHSAVKTTNAALVADIVDAGADTNPYDSSGRSALHLAIDANSAAGTEIALRLVLAEQTHVNLLSEQGNPPLLLAVKTVNLKVWPPNTLAKHAATSCVRVRVSAPRF</sequence>
<dbReference type="PANTHER" id="PTHR46680">
    <property type="entry name" value="NF-KAPPA-B INHIBITOR ALPHA"/>
    <property type="match status" value="1"/>
</dbReference>
<dbReference type="Pfam" id="PF12796">
    <property type="entry name" value="Ank_2"/>
    <property type="match status" value="1"/>
</dbReference>
<dbReference type="SMART" id="SM00248">
    <property type="entry name" value="ANK"/>
    <property type="match status" value="3"/>
</dbReference>
<dbReference type="Gene3D" id="1.25.40.20">
    <property type="entry name" value="Ankyrin repeat-containing domain"/>
    <property type="match status" value="1"/>
</dbReference>
<dbReference type="PROSITE" id="PS50088">
    <property type="entry name" value="ANK_REPEAT"/>
    <property type="match status" value="1"/>
</dbReference>
<feature type="repeat" description="ANK" evidence="3">
    <location>
        <begin position="85"/>
        <end position="117"/>
    </location>
</feature>
<evidence type="ECO:0000313" key="4">
    <source>
        <dbReference type="EMBL" id="KXZ46332.1"/>
    </source>
</evidence>
<proteinExistence type="predicted"/>
<evidence type="ECO:0000256" key="2">
    <source>
        <dbReference type="ARBA" id="ARBA00023043"/>
    </source>
</evidence>
<keyword evidence="1" id="KW-0677">Repeat</keyword>
<reference evidence="5" key="1">
    <citation type="journal article" date="2016" name="Nat. Commun.">
        <title>The Gonium pectorale genome demonstrates co-option of cell cycle regulation during the evolution of multicellularity.</title>
        <authorList>
            <person name="Hanschen E.R."/>
            <person name="Marriage T.N."/>
            <person name="Ferris P.J."/>
            <person name="Hamaji T."/>
            <person name="Toyoda A."/>
            <person name="Fujiyama A."/>
            <person name="Neme R."/>
            <person name="Noguchi H."/>
            <person name="Minakuchi Y."/>
            <person name="Suzuki M."/>
            <person name="Kawai-Toyooka H."/>
            <person name="Smith D.R."/>
            <person name="Sparks H."/>
            <person name="Anderson J."/>
            <person name="Bakaric R."/>
            <person name="Luria V."/>
            <person name="Karger A."/>
            <person name="Kirschner M.W."/>
            <person name="Durand P.M."/>
            <person name="Michod R.E."/>
            <person name="Nozaki H."/>
            <person name="Olson B.J."/>
        </authorList>
    </citation>
    <scope>NUCLEOTIDE SEQUENCE [LARGE SCALE GENOMIC DNA]</scope>
    <source>
        <strain evidence="5">NIES-2863</strain>
    </source>
</reference>